<dbReference type="Gene3D" id="1.10.490.10">
    <property type="entry name" value="Globins"/>
    <property type="match status" value="1"/>
</dbReference>
<dbReference type="InterPro" id="IPR012292">
    <property type="entry name" value="Globin/Proto"/>
</dbReference>
<feature type="binding site" description="distal binding residue" evidence="5">
    <location>
        <position position="170"/>
    </location>
    <ligand>
        <name>heme</name>
        <dbReference type="ChEBI" id="CHEBI:30413"/>
    </ligand>
    <ligandPart>
        <name>Fe</name>
        <dbReference type="ChEBI" id="CHEBI:18248"/>
    </ligandPart>
</feature>
<evidence type="ECO:0000313" key="8">
    <source>
        <dbReference type="Proteomes" id="UP000003688"/>
    </source>
</evidence>
<feature type="compositionally biased region" description="Basic and acidic residues" evidence="6">
    <location>
        <begin position="29"/>
        <end position="44"/>
    </location>
</feature>
<proteinExistence type="predicted"/>
<dbReference type="EMBL" id="ABOX02000045">
    <property type="protein sequence ID" value="EEF58363.1"/>
    <property type="molecule type" value="Genomic_DNA"/>
</dbReference>
<dbReference type="GO" id="GO:0019825">
    <property type="term" value="F:oxygen binding"/>
    <property type="evidence" value="ECO:0007669"/>
    <property type="project" value="InterPro"/>
</dbReference>
<evidence type="ECO:0000256" key="2">
    <source>
        <dbReference type="ARBA" id="ARBA00022617"/>
    </source>
</evidence>
<dbReference type="InterPro" id="IPR001486">
    <property type="entry name" value="Hemoglobin_trunc"/>
</dbReference>
<sequence>MILAALATMFGCHSTPEKQNTSFFTSGSREADQRASQRMARDEQITGSGEGAGEKKVKKAEKKEDASTGATTNKAAQAEGKLALFDRLGGEKGITAIVEDATPRILQDPRVNFVRNDVKRGGFSFHRDQAVTWQATSENITMLKKHLVQFISLASGGPSKYEGKGMKSVHAGMNISNPEFDAAVGDIKASLDKLQIPNTEQKELLAIVESTRPEIVTVR</sequence>
<dbReference type="InterPro" id="IPR009050">
    <property type="entry name" value="Globin-like_sf"/>
</dbReference>
<evidence type="ECO:0000256" key="4">
    <source>
        <dbReference type="ARBA" id="ARBA00023004"/>
    </source>
</evidence>
<keyword evidence="8" id="KW-1185">Reference proteome</keyword>
<dbReference type="GO" id="GO:0020037">
    <property type="term" value="F:heme binding"/>
    <property type="evidence" value="ECO:0007669"/>
    <property type="project" value="InterPro"/>
</dbReference>
<protein>
    <submittedName>
        <fullName evidence="7">Globin</fullName>
    </submittedName>
</protein>
<feature type="compositionally biased region" description="Polar residues" evidence="6">
    <location>
        <begin position="17"/>
        <end position="28"/>
    </location>
</feature>
<dbReference type="AlphaFoldDB" id="B9XPB2"/>
<gene>
    <name evidence="7" type="ORF">Cflav_PD1302</name>
</gene>
<dbReference type="CDD" id="cd00454">
    <property type="entry name" value="TrHb1_N"/>
    <property type="match status" value="1"/>
</dbReference>
<accession>B9XPB2</accession>
<dbReference type="SUPFAM" id="SSF46458">
    <property type="entry name" value="Globin-like"/>
    <property type="match status" value="1"/>
</dbReference>
<evidence type="ECO:0000256" key="6">
    <source>
        <dbReference type="SAM" id="MobiDB-lite"/>
    </source>
</evidence>
<keyword evidence="3 5" id="KW-0479">Metal-binding</keyword>
<evidence type="ECO:0000313" key="7">
    <source>
        <dbReference type="EMBL" id="EEF58363.1"/>
    </source>
</evidence>
<dbReference type="STRING" id="320771.Cflav_PD1302"/>
<keyword evidence="1" id="KW-0813">Transport</keyword>
<reference evidence="7 8" key="1">
    <citation type="journal article" date="2011" name="J. Bacteriol.">
        <title>Genome sequence of 'Pedosphaera parvula' Ellin514, an aerobic Verrucomicrobial isolate from pasture soil.</title>
        <authorList>
            <person name="Kant R."/>
            <person name="van Passel M.W."/>
            <person name="Sangwan P."/>
            <person name="Palva A."/>
            <person name="Lucas S."/>
            <person name="Copeland A."/>
            <person name="Lapidus A."/>
            <person name="Glavina Del Rio T."/>
            <person name="Dalin E."/>
            <person name="Tice H."/>
            <person name="Bruce D."/>
            <person name="Goodwin L."/>
            <person name="Pitluck S."/>
            <person name="Chertkov O."/>
            <person name="Larimer F.W."/>
            <person name="Land M.L."/>
            <person name="Hauser L."/>
            <person name="Brettin T.S."/>
            <person name="Detter J.C."/>
            <person name="Han S."/>
            <person name="de Vos W.M."/>
            <person name="Janssen P.H."/>
            <person name="Smidt H."/>
        </authorList>
    </citation>
    <scope>NUCLEOTIDE SEQUENCE [LARGE SCALE GENOMIC DNA]</scope>
    <source>
        <strain evidence="7 8">Ellin514</strain>
    </source>
</reference>
<dbReference type="Pfam" id="PF01152">
    <property type="entry name" value="Bac_globin"/>
    <property type="match status" value="1"/>
</dbReference>
<evidence type="ECO:0000256" key="5">
    <source>
        <dbReference type="PIRSR" id="PIRSR601486-1"/>
    </source>
</evidence>
<keyword evidence="2 5" id="KW-0349">Heme</keyword>
<evidence type="ECO:0000256" key="1">
    <source>
        <dbReference type="ARBA" id="ARBA00022448"/>
    </source>
</evidence>
<keyword evidence="4 5" id="KW-0408">Iron</keyword>
<dbReference type="Proteomes" id="UP000003688">
    <property type="component" value="Unassembled WGS sequence"/>
</dbReference>
<dbReference type="GO" id="GO:0046872">
    <property type="term" value="F:metal ion binding"/>
    <property type="evidence" value="ECO:0007669"/>
    <property type="project" value="UniProtKB-KW"/>
</dbReference>
<comment type="caution">
    <text evidence="7">The sequence shown here is derived from an EMBL/GenBank/DDBJ whole genome shotgun (WGS) entry which is preliminary data.</text>
</comment>
<evidence type="ECO:0000256" key="3">
    <source>
        <dbReference type="ARBA" id="ARBA00022723"/>
    </source>
</evidence>
<feature type="region of interest" description="Disordered" evidence="6">
    <location>
        <begin position="15"/>
        <end position="75"/>
    </location>
</feature>
<feature type="binding site" description="distal binding residue" evidence="5">
    <location>
        <position position="146"/>
    </location>
    <ligand>
        <name>heme</name>
        <dbReference type="ChEBI" id="CHEBI:30413"/>
    </ligand>
    <ligandPart>
        <name>Fe</name>
        <dbReference type="ChEBI" id="CHEBI:18248"/>
    </ligandPart>
</feature>
<name>B9XPB2_PEDPL</name>
<organism evidence="7 8">
    <name type="scientific">Pedosphaera parvula (strain Ellin514)</name>
    <dbReference type="NCBI Taxonomy" id="320771"/>
    <lineage>
        <taxon>Bacteria</taxon>
        <taxon>Pseudomonadati</taxon>
        <taxon>Verrucomicrobiota</taxon>
        <taxon>Pedosphaerae</taxon>
        <taxon>Pedosphaerales</taxon>
        <taxon>Pedosphaeraceae</taxon>
        <taxon>Pedosphaera</taxon>
    </lineage>
</organism>